<evidence type="ECO:0000256" key="1">
    <source>
        <dbReference type="ARBA" id="ARBA00004533"/>
    </source>
</evidence>
<dbReference type="EMBL" id="FQWZ01000001">
    <property type="protein sequence ID" value="SHG46327.1"/>
    <property type="molecule type" value="Genomic_DNA"/>
</dbReference>
<accession>A0A1M5K0G7</accession>
<evidence type="ECO:0000256" key="3">
    <source>
        <dbReference type="ARBA" id="ARBA00022519"/>
    </source>
</evidence>
<reference evidence="8 9" key="1">
    <citation type="submission" date="2016-11" db="EMBL/GenBank/DDBJ databases">
        <authorList>
            <person name="Jaros S."/>
            <person name="Januszkiewicz K."/>
            <person name="Wedrychowicz H."/>
        </authorList>
    </citation>
    <scope>NUCLEOTIDE SEQUENCE [LARGE SCALE GENOMIC DNA]</scope>
    <source>
        <strain evidence="8 9">CGMCC 1.7049</strain>
    </source>
</reference>
<keyword evidence="6 7" id="KW-0472">Membrane</keyword>
<dbReference type="InterPro" id="IPR051800">
    <property type="entry name" value="PqiA-PqiB_transport"/>
</dbReference>
<proteinExistence type="predicted"/>
<dbReference type="InterPro" id="IPR007498">
    <property type="entry name" value="PqiA-like"/>
</dbReference>
<keyword evidence="9" id="KW-1185">Reference proteome</keyword>
<evidence type="ECO:0000256" key="4">
    <source>
        <dbReference type="ARBA" id="ARBA00022692"/>
    </source>
</evidence>
<feature type="transmembrane region" description="Helical" evidence="7">
    <location>
        <begin position="54"/>
        <end position="74"/>
    </location>
</feature>
<dbReference type="Proteomes" id="UP000199758">
    <property type="component" value="Unassembled WGS sequence"/>
</dbReference>
<dbReference type="GO" id="GO:0005886">
    <property type="term" value="C:plasma membrane"/>
    <property type="evidence" value="ECO:0007669"/>
    <property type="project" value="UniProtKB-SubCell"/>
</dbReference>
<gene>
    <name evidence="8" type="ORF">SAMN04488068_0303</name>
</gene>
<keyword evidence="5 7" id="KW-1133">Transmembrane helix</keyword>
<evidence type="ECO:0000313" key="9">
    <source>
        <dbReference type="Proteomes" id="UP000199758"/>
    </source>
</evidence>
<organism evidence="8 9">
    <name type="scientific">Hydrocarboniphaga daqingensis</name>
    <dbReference type="NCBI Taxonomy" id="490188"/>
    <lineage>
        <taxon>Bacteria</taxon>
        <taxon>Pseudomonadati</taxon>
        <taxon>Pseudomonadota</taxon>
        <taxon>Gammaproteobacteria</taxon>
        <taxon>Nevskiales</taxon>
        <taxon>Nevskiaceae</taxon>
        <taxon>Hydrocarboniphaga</taxon>
    </lineage>
</organism>
<dbReference type="RefSeq" id="WP_072892977.1">
    <property type="nucleotide sequence ID" value="NZ_FQWZ01000001.1"/>
</dbReference>
<evidence type="ECO:0000256" key="6">
    <source>
        <dbReference type="ARBA" id="ARBA00023136"/>
    </source>
</evidence>
<sequence>MAESGPIVTATELNIVACSACGQVVKLGAEREGAPCPRCAAPLRHRKRNVYSRSWALLISASILYVPANLLPIMRTRTIGGAPRDDTILSGVVELWTAGSIDLAIIVFVASIVVPLVKIATLAMLLITAQRRSSWARRGRARIYRIIEFVGHWSMLDIFVVALMAALVRFQTLADITPRPGAVAFGAVVVLTMLASRRFDPRLIWDAAPAAASAAPIDEVHAVAADAAPASPDQA</sequence>
<name>A0A1M5K0G7_9GAMM</name>
<keyword evidence="4 7" id="KW-0812">Transmembrane</keyword>
<keyword evidence="3" id="KW-0997">Cell inner membrane</keyword>
<dbReference type="PANTHER" id="PTHR30462:SF3">
    <property type="entry name" value="INTERMEMBRANE TRANSPORT PROTEIN PQIA"/>
    <property type="match status" value="1"/>
</dbReference>
<evidence type="ECO:0000256" key="7">
    <source>
        <dbReference type="SAM" id="Phobius"/>
    </source>
</evidence>
<dbReference type="STRING" id="490188.SAMN04488068_0303"/>
<keyword evidence="2" id="KW-1003">Cell membrane</keyword>
<feature type="transmembrane region" description="Helical" evidence="7">
    <location>
        <begin position="176"/>
        <end position="195"/>
    </location>
</feature>
<evidence type="ECO:0000256" key="2">
    <source>
        <dbReference type="ARBA" id="ARBA00022475"/>
    </source>
</evidence>
<dbReference type="OrthoDB" id="9800207at2"/>
<dbReference type="AlphaFoldDB" id="A0A1M5K0G7"/>
<feature type="transmembrane region" description="Helical" evidence="7">
    <location>
        <begin position="149"/>
        <end position="170"/>
    </location>
</feature>
<evidence type="ECO:0000313" key="8">
    <source>
        <dbReference type="EMBL" id="SHG46327.1"/>
    </source>
</evidence>
<evidence type="ECO:0000256" key="5">
    <source>
        <dbReference type="ARBA" id="ARBA00022989"/>
    </source>
</evidence>
<protein>
    <submittedName>
        <fullName evidence="8">Paraquat-inducible protein A</fullName>
    </submittedName>
</protein>
<comment type="subcellular location">
    <subcellularLocation>
        <location evidence="1">Cell inner membrane</location>
    </subcellularLocation>
</comment>
<feature type="transmembrane region" description="Helical" evidence="7">
    <location>
        <begin position="103"/>
        <end position="128"/>
    </location>
</feature>
<dbReference type="PANTHER" id="PTHR30462">
    <property type="entry name" value="INTERMEMBRANE TRANSPORT PROTEIN PQIB-RELATED"/>
    <property type="match status" value="1"/>
</dbReference>
<dbReference type="Pfam" id="PF04403">
    <property type="entry name" value="PqiA"/>
    <property type="match status" value="1"/>
</dbReference>